<comment type="caution">
    <text evidence="3">The sequence shown here is derived from an EMBL/GenBank/DDBJ whole genome shotgun (WGS) entry which is preliminary data.</text>
</comment>
<gene>
    <name evidence="3" type="ORF">C1J01_02770</name>
</gene>
<sequence length="244" mass="26265">MTIWHAEKGAGEPVVLLHSTAADSGMWQAQVEALSERFRVITVDFRGYGRTPYRADGPYGDAADVAKVLAALEITRAALVGASGGGRVALELASAGLAGRLVLLNPVADLEPTPDLRAYWAEERRLLEQGDVQGAAELNARTLLGPEASEDARTRLVAMQRHAFEVQLAADPEPEQTEGELSLPGIDVPALVVAGGHDLPYFRESARHVAGELPRARLLELEWAGHLPALERPEEISALLLDYL</sequence>
<protein>
    <submittedName>
        <fullName evidence="3">Alpha/beta hydrolase</fullName>
    </submittedName>
</protein>
<dbReference type="RefSeq" id="WP_111175612.1">
    <property type="nucleotide sequence ID" value="NZ_POUD01000006.1"/>
</dbReference>
<name>A0A2W2F0L6_9ACTN</name>
<reference evidence="3 4" key="1">
    <citation type="submission" date="2018-01" db="EMBL/GenBank/DDBJ databases">
        <title>Draft genome sequence of Nonomuraea sp. KC333.</title>
        <authorList>
            <person name="Sahin N."/>
            <person name="Saygin H."/>
            <person name="Ay H."/>
        </authorList>
    </citation>
    <scope>NUCLEOTIDE SEQUENCE [LARGE SCALE GENOMIC DNA]</scope>
    <source>
        <strain evidence="3 4">KC333</strain>
    </source>
</reference>
<dbReference type="InterPro" id="IPR050266">
    <property type="entry name" value="AB_hydrolase_sf"/>
</dbReference>
<organism evidence="3 4">
    <name type="scientific">Nonomuraea aridisoli</name>
    <dbReference type="NCBI Taxonomy" id="2070368"/>
    <lineage>
        <taxon>Bacteria</taxon>
        <taxon>Bacillati</taxon>
        <taxon>Actinomycetota</taxon>
        <taxon>Actinomycetes</taxon>
        <taxon>Streptosporangiales</taxon>
        <taxon>Streptosporangiaceae</taxon>
        <taxon>Nonomuraea</taxon>
    </lineage>
</organism>
<evidence type="ECO:0000313" key="3">
    <source>
        <dbReference type="EMBL" id="PZG22779.1"/>
    </source>
</evidence>
<dbReference type="EMBL" id="POUD01000006">
    <property type="protein sequence ID" value="PZG22779.1"/>
    <property type="molecule type" value="Genomic_DNA"/>
</dbReference>
<dbReference type="GO" id="GO:0016787">
    <property type="term" value="F:hydrolase activity"/>
    <property type="evidence" value="ECO:0007669"/>
    <property type="project" value="UniProtKB-KW"/>
</dbReference>
<dbReference type="AlphaFoldDB" id="A0A2W2F0L6"/>
<dbReference type="OrthoDB" id="495620at2"/>
<feature type="domain" description="AB hydrolase-1" evidence="2">
    <location>
        <begin position="14"/>
        <end position="238"/>
    </location>
</feature>
<dbReference type="GO" id="GO:0016020">
    <property type="term" value="C:membrane"/>
    <property type="evidence" value="ECO:0007669"/>
    <property type="project" value="TreeGrafter"/>
</dbReference>
<accession>A0A2W2F0L6</accession>
<dbReference type="Gene3D" id="3.40.50.1820">
    <property type="entry name" value="alpha/beta hydrolase"/>
    <property type="match status" value="1"/>
</dbReference>
<dbReference type="Proteomes" id="UP000249304">
    <property type="component" value="Unassembled WGS sequence"/>
</dbReference>
<dbReference type="PANTHER" id="PTHR43798">
    <property type="entry name" value="MONOACYLGLYCEROL LIPASE"/>
    <property type="match status" value="1"/>
</dbReference>
<dbReference type="SUPFAM" id="SSF53474">
    <property type="entry name" value="alpha/beta-Hydrolases"/>
    <property type="match status" value="1"/>
</dbReference>
<proteinExistence type="predicted"/>
<evidence type="ECO:0000259" key="2">
    <source>
        <dbReference type="Pfam" id="PF12697"/>
    </source>
</evidence>
<dbReference type="Pfam" id="PF12697">
    <property type="entry name" value="Abhydrolase_6"/>
    <property type="match status" value="1"/>
</dbReference>
<dbReference type="PANTHER" id="PTHR43798:SF31">
    <property type="entry name" value="AB HYDROLASE SUPERFAMILY PROTEIN YCLE"/>
    <property type="match status" value="1"/>
</dbReference>
<dbReference type="InterPro" id="IPR000073">
    <property type="entry name" value="AB_hydrolase_1"/>
</dbReference>
<evidence type="ECO:0000256" key="1">
    <source>
        <dbReference type="ARBA" id="ARBA00022801"/>
    </source>
</evidence>
<keyword evidence="4" id="KW-1185">Reference proteome</keyword>
<dbReference type="InterPro" id="IPR029058">
    <property type="entry name" value="AB_hydrolase_fold"/>
</dbReference>
<evidence type="ECO:0000313" key="4">
    <source>
        <dbReference type="Proteomes" id="UP000249304"/>
    </source>
</evidence>
<keyword evidence="1 3" id="KW-0378">Hydrolase</keyword>